<proteinExistence type="predicted"/>
<evidence type="ECO:0000313" key="1">
    <source>
        <dbReference type="EMBL" id="MFI5680686.1"/>
    </source>
</evidence>
<sequence>MQPSAPAPAAGRCVAGRTEVTVAPGAAPRQRLCVRPGTVVELVLRPRLDDKRWTAVRSSAPVFVLVSGWQVGADGTARASLRCAGTRAGAAEITASAKAPDVAGAARVAFTLDVSVVPYPKEG</sequence>
<accession>A0ABW7YER4</accession>
<comment type="caution">
    <text evidence="1">The sequence shown here is derived from an EMBL/GenBank/DDBJ whole genome shotgun (WGS) entry which is preliminary data.</text>
</comment>
<dbReference type="EMBL" id="JBITDC010000022">
    <property type="protein sequence ID" value="MFI5680686.1"/>
    <property type="molecule type" value="Genomic_DNA"/>
</dbReference>
<keyword evidence="2" id="KW-1185">Reference proteome</keyword>
<reference evidence="1 2" key="1">
    <citation type="submission" date="2024-10" db="EMBL/GenBank/DDBJ databases">
        <title>The Natural Products Discovery Center: Release of the First 8490 Sequenced Strains for Exploring Actinobacteria Biosynthetic Diversity.</title>
        <authorList>
            <person name="Kalkreuter E."/>
            <person name="Kautsar S.A."/>
            <person name="Yang D."/>
            <person name="Bader C.D."/>
            <person name="Teijaro C.N."/>
            <person name="Fluegel L."/>
            <person name="Davis C.M."/>
            <person name="Simpson J.R."/>
            <person name="Lauterbach L."/>
            <person name="Steele A.D."/>
            <person name="Gui C."/>
            <person name="Meng S."/>
            <person name="Li G."/>
            <person name="Viehrig K."/>
            <person name="Ye F."/>
            <person name="Su P."/>
            <person name="Kiefer A.F."/>
            <person name="Nichols A."/>
            <person name="Cepeda A.J."/>
            <person name="Yan W."/>
            <person name="Fan B."/>
            <person name="Jiang Y."/>
            <person name="Adhikari A."/>
            <person name="Zheng C.-J."/>
            <person name="Schuster L."/>
            <person name="Cowan T.M."/>
            <person name="Smanski M.J."/>
            <person name="Chevrette M.G."/>
            <person name="De Carvalho L.P.S."/>
            <person name="Shen B."/>
        </authorList>
    </citation>
    <scope>NUCLEOTIDE SEQUENCE [LARGE SCALE GENOMIC DNA]</scope>
    <source>
        <strain evidence="1 2">NPDC051599</strain>
    </source>
</reference>
<organism evidence="1 2">
    <name type="scientific">Streptomyces cellulosae</name>
    <dbReference type="NCBI Taxonomy" id="1968"/>
    <lineage>
        <taxon>Bacteria</taxon>
        <taxon>Bacillati</taxon>
        <taxon>Actinomycetota</taxon>
        <taxon>Actinomycetes</taxon>
        <taxon>Kitasatosporales</taxon>
        <taxon>Streptomycetaceae</taxon>
        <taxon>Streptomyces</taxon>
    </lineage>
</organism>
<dbReference type="RefSeq" id="WP_398661085.1">
    <property type="nucleotide sequence ID" value="NZ_JBITDC010000022.1"/>
</dbReference>
<evidence type="ECO:0000313" key="2">
    <source>
        <dbReference type="Proteomes" id="UP001612415"/>
    </source>
</evidence>
<dbReference type="Proteomes" id="UP001612415">
    <property type="component" value="Unassembled WGS sequence"/>
</dbReference>
<gene>
    <name evidence="1" type="ORF">ACIA8P_39830</name>
</gene>
<name>A0ABW7YER4_STRCE</name>
<protein>
    <submittedName>
        <fullName evidence="1">Acetyl-CoA synthetase</fullName>
    </submittedName>
</protein>